<name>A0A2V3IWK9_9FLOR</name>
<comment type="caution">
    <text evidence="1">The sequence shown here is derived from an EMBL/GenBank/DDBJ whole genome shotgun (WGS) entry which is preliminary data.</text>
</comment>
<keyword evidence="2" id="KW-1185">Reference proteome</keyword>
<dbReference type="EMBL" id="NBIV01000037">
    <property type="protein sequence ID" value="PXF46526.1"/>
    <property type="molecule type" value="Genomic_DNA"/>
</dbReference>
<dbReference type="AlphaFoldDB" id="A0A2V3IWK9"/>
<evidence type="ECO:0000313" key="1">
    <source>
        <dbReference type="EMBL" id="PXF46526.1"/>
    </source>
</evidence>
<organism evidence="1 2">
    <name type="scientific">Gracilariopsis chorda</name>
    <dbReference type="NCBI Taxonomy" id="448386"/>
    <lineage>
        <taxon>Eukaryota</taxon>
        <taxon>Rhodophyta</taxon>
        <taxon>Florideophyceae</taxon>
        <taxon>Rhodymeniophycidae</taxon>
        <taxon>Gracilariales</taxon>
        <taxon>Gracilariaceae</taxon>
        <taxon>Gracilariopsis</taxon>
    </lineage>
</organism>
<evidence type="ECO:0000313" key="2">
    <source>
        <dbReference type="Proteomes" id="UP000247409"/>
    </source>
</evidence>
<protein>
    <submittedName>
        <fullName evidence="1">Uncharacterized protein</fullName>
    </submittedName>
</protein>
<dbReference type="PANTHER" id="PTHR46579">
    <property type="entry name" value="F5/8 TYPE C DOMAIN-CONTAINING PROTEIN-RELATED"/>
    <property type="match status" value="1"/>
</dbReference>
<accession>A0A2V3IWK9</accession>
<reference evidence="1 2" key="1">
    <citation type="journal article" date="2018" name="Mol. Biol. Evol.">
        <title>Analysis of the draft genome of the red seaweed Gracilariopsis chorda provides insights into genome size evolution in Rhodophyta.</title>
        <authorList>
            <person name="Lee J."/>
            <person name="Yang E.C."/>
            <person name="Graf L."/>
            <person name="Yang J.H."/>
            <person name="Qiu H."/>
            <person name="Zel Zion U."/>
            <person name="Chan C.X."/>
            <person name="Stephens T.G."/>
            <person name="Weber A.P.M."/>
            <person name="Boo G.H."/>
            <person name="Boo S.M."/>
            <person name="Kim K.M."/>
            <person name="Shin Y."/>
            <person name="Jung M."/>
            <person name="Lee S.J."/>
            <person name="Yim H.S."/>
            <person name="Lee J.H."/>
            <person name="Bhattacharya D."/>
            <person name="Yoon H.S."/>
        </authorList>
    </citation>
    <scope>NUCLEOTIDE SEQUENCE [LARGE SCALE GENOMIC DNA]</scope>
    <source>
        <strain evidence="1 2">SKKU-2015</strain>
        <tissue evidence="1">Whole body</tissue>
    </source>
</reference>
<dbReference type="Proteomes" id="UP000247409">
    <property type="component" value="Unassembled WGS sequence"/>
</dbReference>
<proteinExistence type="predicted"/>
<dbReference type="OrthoDB" id="2404451at2759"/>
<gene>
    <name evidence="1" type="ORF">BWQ96_03761</name>
</gene>
<dbReference type="STRING" id="448386.A0A2V3IWK9"/>
<sequence>MSSRILWDMNRLPMRSTEQLSVAQEKSKNLKGREMEEYCKGIGLLSPLVGDLIPRSSILFRFSSFPIDLMHLLFENIAPHMVSIWCGDVKGCEDPEDMGSVKANAEVGNRLLSAGKGFSSKIWRPRRIDERKKWKTTEWKSFVQEVSLLVLVGIIPKKAMDGWKTFVHLCELLCRWSVTRSDMDHIYRLSRKFFQHFNDTYYQNDYGKVNVCWYLYHLLLHVSDSIQDCSPLSLVSQWAVENYVGAHNHNCNGTNLFAESVEKGKRFYDSSILYAMRTEVHMPLL</sequence>
<dbReference type="PANTHER" id="PTHR46579:SF1">
    <property type="entry name" value="F5_8 TYPE C DOMAIN-CONTAINING PROTEIN"/>
    <property type="match status" value="1"/>
</dbReference>